<dbReference type="Gene3D" id="3.40.140.10">
    <property type="entry name" value="Cytidine Deaminase, domain 2"/>
    <property type="match status" value="1"/>
</dbReference>
<dbReference type="GO" id="GO:0046872">
    <property type="term" value="F:metal ion binding"/>
    <property type="evidence" value="ECO:0007669"/>
    <property type="project" value="UniProtKB-KW"/>
</dbReference>
<gene>
    <name evidence="7" type="ORF">I596_2797</name>
</gene>
<dbReference type="InterPro" id="IPR001405">
    <property type="entry name" value="UPF0758"/>
</dbReference>
<keyword evidence="3" id="KW-0378">Hydrolase</keyword>
<proteinExistence type="predicted"/>
<dbReference type="EMBL" id="CP015249">
    <property type="protein sequence ID" value="ANB18792.1"/>
    <property type="molecule type" value="Genomic_DNA"/>
</dbReference>
<evidence type="ECO:0000256" key="1">
    <source>
        <dbReference type="ARBA" id="ARBA00022670"/>
    </source>
</evidence>
<dbReference type="KEGG" id="dko:I596_2797"/>
<evidence type="ECO:0000256" key="3">
    <source>
        <dbReference type="ARBA" id="ARBA00022801"/>
    </source>
</evidence>
<dbReference type="STRING" id="1300342.I596_2797"/>
<keyword evidence="5" id="KW-0482">Metalloprotease</keyword>
<dbReference type="InterPro" id="IPR037518">
    <property type="entry name" value="MPN"/>
</dbReference>
<dbReference type="Proteomes" id="UP000076830">
    <property type="component" value="Chromosome"/>
</dbReference>
<dbReference type="CDD" id="cd08071">
    <property type="entry name" value="MPN_DUF2466"/>
    <property type="match status" value="1"/>
</dbReference>
<dbReference type="NCBIfam" id="TIGR00608">
    <property type="entry name" value="radc"/>
    <property type="match status" value="1"/>
</dbReference>
<dbReference type="AlphaFoldDB" id="A0A167H3X8"/>
<keyword evidence="1" id="KW-0645">Protease</keyword>
<evidence type="ECO:0000256" key="2">
    <source>
        <dbReference type="ARBA" id="ARBA00022723"/>
    </source>
</evidence>
<reference evidence="7 8" key="1">
    <citation type="submission" date="2016-04" db="EMBL/GenBank/DDBJ databases">
        <title>Complete genome sequence of Dokdonella koreensis DS-123T.</title>
        <authorList>
            <person name="Kim J.F."/>
            <person name="Lee H."/>
            <person name="Kwak M.-J."/>
        </authorList>
    </citation>
    <scope>NUCLEOTIDE SEQUENCE [LARGE SCALE GENOMIC DNA]</scope>
    <source>
        <strain evidence="7 8">DS-123</strain>
    </source>
</reference>
<organism evidence="7 8">
    <name type="scientific">Dokdonella koreensis DS-123</name>
    <dbReference type="NCBI Taxonomy" id="1300342"/>
    <lineage>
        <taxon>Bacteria</taxon>
        <taxon>Pseudomonadati</taxon>
        <taxon>Pseudomonadota</taxon>
        <taxon>Gammaproteobacteria</taxon>
        <taxon>Lysobacterales</taxon>
        <taxon>Rhodanobacteraceae</taxon>
        <taxon>Dokdonella</taxon>
    </lineage>
</organism>
<evidence type="ECO:0000256" key="4">
    <source>
        <dbReference type="ARBA" id="ARBA00022833"/>
    </source>
</evidence>
<protein>
    <submittedName>
        <fullName evidence="7">DNA repair protein RadC</fullName>
    </submittedName>
</protein>
<dbReference type="InterPro" id="IPR025657">
    <property type="entry name" value="RadC_JAB"/>
</dbReference>
<feature type="domain" description="MPN" evidence="6">
    <location>
        <begin position="47"/>
        <end position="169"/>
    </location>
</feature>
<dbReference type="GO" id="GO:0006508">
    <property type="term" value="P:proteolysis"/>
    <property type="evidence" value="ECO:0007669"/>
    <property type="project" value="UniProtKB-KW"/>
</dbReference>
<evidence type="ECO:0000313" key="8">
    <source>
        <dbReference type="Proteomes" id="UP000076830"/>
    </source>
</evidence>
<keyword evidence="4" id="KW-0862">Zinc</keyword>
<keyword evidence="2" id="KW-0479">Metal-binding</keyword>
<evidence type="ECO:0000259" key="6">
    <source>
        <dbReference type="PROSITE" id="PS50249"/>
    </source>
</evidence>
<dbReference type="OrthoDB" id="9804482at2"/>
<dbReference type="PROSITE" id="PS01302">
    <property type="entry name" value="UPF0758"/>
    <property type="match status" value="1"/>
</dbReference>
<name>A0A167H3X8_9GAMM</name>
<accession>A0A167H3X8</accession>
<dbReference type="PROSITE" id="PS50249">
    <property type="entry name" value="MPN"/>
    <property type="match status" value="1"/>
</dbReference>
<sequence>MSHESNSLATSLMVRDAAGRRYRPATDAQIIEAARQVVDRKMQRGEAFTSAADVETFLQTKLAGLEHEVFAVLFLDQRHRLIEYAELFRGTVHEAHVYLREVVKLALRLNAAAVIVAHNHPSGDPTPGGADQSVTCRLKEALALVDVRLLDHIIIGGRSSVSMARRGLI</sequence>
<dbReference type="Pfam" id="PF04002">
    <property type="entry name" value="RadC"/>
    <property type="match status" value="1"/>
</dbReference>
<keyword evidence="8" id="KW-1185">Reference proteome</keyword>
<evidence type="ECO:0000256" key="5">
    <source>
        <dbReference type="ARBA" id="ARBA00023049"/>
    </source>
</evidence>
<dbReference type="PATRIC" id="fig|1300342.3.peg.2724"/>
<dbReference type="GO" id="GO:0008237">
    <property type="term" value="F:metallopeptidase activity"/>
    <property type="evidence" value="ECO:0007669"/>
    <property type="project" value="UniProtKB-KW"/>
</dbReference>
<evidence type="ECO:0000313" key="7">
    <source>
        <dbReference type="EMBL" id="ANB18792.1"/>
    </source>
</evidence>
<dbReference type="PANTHER" id="PTHR30471">
    <property type="entry name" value="DNA REPAIR PROTEIN RADC"/>
    <property type="match status" value="1"/>
</dbReference>
<dbReference type="InterPro" id="IPR020891">
    <property type="entry name" value="UPF0758_CS"/>
</dbReference>
<dbReference type="PANTHER" id="PTHR30471:SF3">
    <property type="entry name" value="UPF0758 PROTEIN YEES-RELATED"/>
    <property type="match status" value="1"/>
</dbReference>